<dbReference type="Proteomes" id="UP000236291">
    <property type="component" value="Unassembled WGS sequence"/>
</dbReference>
<feature type="non-terminal residue" evidence="5">
    <location>
        <position position="135"/>
    </location>
</feature>
<protein>
    <submittedName>
        <fullName evidence="5">Vacuolar cation/proton exchanger 2-like protein</fullName>
    </submittedName>
</protein>
<feature type="region of interest" description="Disordered" evidence="3">
    <location>
        <begin position="1"/>
        <end position="63"/>
    </location>
</feature>
<dbReference type="AlphaFoldDB" id="A0A2K3KZ98"/>
<dbReference type="GO" id="GO:0009705">
    <property type="term" value="C:plant-type vacuole membrane"/>
    <property type="evidence" value="ECO:0007669"/>
    <property type="project" value="TreeGrafter"/>
</dbReference>
<dbReference type="GO" id="GO:0006874">
    <property type="term" value="P:intracellular calcium ion homeostasis"/>
    <property type="evidence" value="ECO:0007669"/>
    <property type="project" value="TreeGrafter"/>
</dbReference>
<dbReference type="PANTHER" id="PTHR31503:SF22">
    <property type="entry name" value="VACUOLAR CALCIUM ION TRANSPORTER"/>
    <property type="match status" value="1"/>
</dbReference>
<dbReference type="GO" id="GO:0015369">
    <property type="term" value="F:calcium:proton antiporter activity"/>
    <property type="evidence" value="ECO:0007669"/>
    <property type="project" value="TreeGrafter"/>
</dbReference>
<feature type="transmembrane region" description="Helical" evidence="4">
    <location>
        <begin position="73"/>
        <end position="97"/>
    </location>
</feature>
<keyword evidence="4" id="KW-1133">Transmembrane helix</keyword>
<gene>
    <name evidence="5" type="ORF">L195_g027490</name>
</gene>
<keyword evidence="1" id="KW-0050">Antiport</keyword>
<feature type="compositionally biased region" description="Basic and acidic residues" evidence="3">
    <location>
        <begin position="1"/>
        <end position="12"/>
    </location>
</feature>
<evidence type="ECO:0000256" key="2">
    <source>
        <dbReference type="ARBA" id="ARBA00023065"/>
    </source>
</evidence>
<keyword evidence="1" id="KW-0813">Transport</keyword>
<accession>A0A2K3KZ98</accession>
<organism evidence="5 6">
    <name type="scientific">Trifolium pratense</name>
    <name type="common">Red clover</name>
    <dbReference type="NCBI Taxonomy" id="57577"/>
    <lineage>
        <taxon>Eukaryota</taxon>
        <taxon>Viridiplantae</taxon>
        <taxon>Streptophyta</taxon>
        <taxon>Embryophyta</taxon>
        <taxon>Tracheophyta</taxon>
        <taxon>Spermatophyta</taxon>
        <taxon>Magnoliopsida</taxon>
        <taxon>eudicotyledons</taxon>
        <taxon>Gunneridae</taxon>
        <taxon>Pentapetalae</taxon>
        <taxon>rosids</taxon>
        <taxon>fabids</taxon>
        <taxon>Fabales</taxon>
        <taxon>Fabaceae</taxon>
        <taxon>Papilionoideae</taxon>
        <taxon>50 kb inversion clade</taxon>
        <taxon>NPAAA clade</taxon>
        <taxon>Hologalegina</taxon>
        <taxon>IRL clade</taxon>
        <taxon>Trifolieae</taxon>
        <taxon>Trifolium</taxon>
    </lineage>
</organism>
<keyword evidence="2" id="KW-0406">Ion transport</keyword>
<comment type="caution">
    <text evidence="5">The sequence shown here is derived from an EMBL/GenBank/DDBJ whole genome shotgun (WGS) entry which is preliminary data.</text>
</comment>
<dbReference type="EMBL" id="ASHM01023544">
    <property type="protein sequence ID" value="PNX71610.1"/>
    <property type="molecule type" value="Genomic_DNA"/>
</dbReference>
<evidence type="ECO:0000313" key="5">
    <source>
        <dbReference type="EMBL" id="PNX71610.1"/>
    </source>
</evidence>
<dbReference type="InterPro" id="IPR004713">
    <property type="entry name" value="CaH_exchang"/>
</dbReference>
<evidence type="ECO:0000256" key="4">
    <source>
        <dbReference type="SAM" id="Phobius"/>
    </source>
</evidence>
<sequence>MGSVSAEDKMDTDFDEETPFSSTSSTSSAPSKQQPHTFHFDSSSSSSVTLPKSSSSTTSFFNHSRTRRISRSIYLVLIKAKINILLPFGPLAIFLHYFTGKHVWVFFFALLGIAPLAERLGYATEQLAFYTGPTG</sequence>
<reference evidence="5 6" key="2">
    <citation type="journal article" date="2017" name="Front. Plant Sci.">
        <title>Gene Classification and Mining of Molecular Markers Useful in Red Clover (Trifolium pratense) Breeding.</title>
        <authorList>
            <person name="Istvanek J."/>
            <person name="Dluhosova J."/>
            <person name="Dluhos P."/>
            <person name="Patkova L."/>
            <person name="Nedelnik J."/>
            <person name="Repkova J."/>
        </authorList>
    </citation>
    <scope>NUCLEOTIDE SEQUENCE [LARGE SCALE GENOMIC DNA]</scope>
    <source>
        <strain evidence="6">cv. Tatra</strain>
        <tissue evidence="5">Young leaves</tissue>
    </source>
</reference>
<feature type="compositionally biased region" description="Low complexity" evidence="3">
    <location>
        <begin position="36"/>
        <end position="63"/>
    </location>
</feature>
<evidence type="ECO:0000256" key="3">
    <source>
        <dbReference type="SAM" id="MobiDB-lite"/>
    </source>
</evidence>
<dbReference type="STRING" id="57577.A0A2K3KZ98"/>
<keyword evidence="4" id="KW-0812">Transmembrane</keyword>
<evidence type="ECO:0000313" key="6">
    <source>
        <dbReference type="Proteomes" id="UP000236291"/>
    </source>
</evidence>
<name>A0A2K3KZ98_TRIPR</name>
<keyword evidence="4" id="KW-0472">Membrane</keyword>
<reference evidence="5 6" key="1">
    <citation type="journal article" date="2014" name="Am. J. Bot.">
        <title>Genome assembly and annotation for red clover (Trifolium pratense; Fabaceae).</title>
        <authorList>
            <person name="Istvanek J."/>
            <person name="Jaros M."/>
            <person name="Krenek A."/>
            <person name="Repkova J."/>
        </authorList>
    </citation>
    <scope>NUCLEOTIDE SEQUENCE [LARGE SCALE GENOMIC DNA]</scope>
    <source>
        <strain evidence="6">cv. Tatra</strain>
        <tissue evidence="5">Young leaves</tissue>
    </source>
</reference>
<dbReference type="PANTHER" id="PTHR31503">
    <property type="entry name" value="VACUOLAR CALCIUM ION TRANSPORTER"/>
    <property type="match status" value="1"/>
</dbReference>
<evidence type="ECO:0000256" key="1">
    <source>
        <dbReference type="ARBA" id="ARBA00022449"/>
    </source>
</evidence>
<proteinExistence type="predicted"/>
<dbReference type="ExpressionAtlas" id="A0A2K3KZ98">
    <property type="expression patterns" value="baseline"/>
</dbReference>
<feature type="transmembrane region" description="Helical" evidence="4">
    <location>
        <begin position="103"/>
        <end position="122"/>
    </location>
</feature>